<evidence type="ECO:0000313" key="8">
    <source>
        <dbReference type="EMBL" id="TGJ87600.1"/>
    </source>
</evidence>
<evidence type="ECO:0000313" key="9">
    <source>
        <dbReference type="Proteomes" id="UP000297716"/>
    </source>
</evidence>
<proteinExistence type="predicted"/>
<keyword evidence="4 6" id="KW-0472">Membrane</keyword>
<keyword evidence="7" id="KW-0732">Signal</keyword>
<evidence type="ECO:0008006" key="10">
    <source>
        <dbReference type="Google" id="ProtNLM"/>
    </source>
</evidence>
<evidence type="ECO:0000256" key="5">
    <source>
        <dbReference type="SAM" id="MobiDB-lite"/>
    </source>
</evidence>
<dbReference type="STRING" id="37992.A0A4Z0Z7B0"/>
<evidence type="ECO:0000256" key="3">
    <source>
        <dbReference type="ARBA" id="ARBA00022989"/>
    </source>
</evidence>
<keyword evidence="3 6" id="KW-1133">Transmembrane helix</keyword>
<feature type="transmembrane region" description="Helical" evidence="6">
    <location>
        <begin position="173"/>
        <end position="198"/>
    </location>
</feature>
<feature type="chain" id="PRO_5021401121" description="Mid2 domain-containing protein" evidence="7">
    <location>
        <begin position="24"/>
        <end position="288"/>
    </location>
</feature>
<accession>A0A4Z0Z7B0</accession>
<comment type="subcellular location">
    <subcellularLocation>
        <location evidence="1">Membrane</location>
        <topology evidence="1">Single-pass membrane protein</topology>
    </subcellularLocation>
</comment>
<feature type="region of interest" description="Disordered" evidence="5">
    <location>
        <begin position="125"/>
        <end position="168"/>
    </location>
</feature>
<dbReference type="InterPro" id="IPR051694">
    <property type="entry name" value="Immunoregulatory_rcpt-like"/>
</dbReference>
<feature type="region of interest" description="Disordered" evidence="5">
    <location>
        <begin position="256"/>
        <end position="288"/>
    </location>
</feature>
<gene>
    <name evidence="8" type="ORF">E0Z10_g1163</name>
</gene>
<evidence type="ECO:0000256" key="6">
    <source>
        <dbReference type="SAM" id="Phobius"/>
    </source>
</evidence>
<evidence type="ECO:0000256" key="4">
    <source>
        <dbReference type="ARBA" id="ARBA00023136"/>
    </source>
</evidence>
<evidence type="ECO:0000256" key="1">
    <source>
        <dbReference type="ARBA" id="ARBA00004167"/>
    </source>
</evidence>
<evidence type="ECO:0000256" key="2">
    <source>
        <dbReference type="ARBA" id="ARBA00022692"/>
    </source>
</evidence>
<feature type="signal peptide" evidence="7">
    <location>
        <begin position="1"/>
        <end position="23"/>
    </location>
</feature>
<dbReference type="GO" id="GO:0071944">
    <property type="term" value="C:cell periphery"/>
    <property type="evidence" value="ECO:0007669"/>
    <property type="project" value="UniProtKB-ARBA"/>
</dbReference>
<feature type="compositionally biased region" description="Basic and acidic residues" evidence="5">
    <location>
        <begin position="217"/>
        <end position="226"/>
    </location>
</feature>
<reference evidence="8 9" key="1">
    <citation type="submission" date="2019-03" db="EMBL/GenBank/DDBJ databases">
        <title>Draft genome sequence of Xylaria hypoxylon DSM 108379, a ubiquitous saprotrophic-parasitic fungi on hardwood.</title>
        <authorList>
            <person name="Buettner E."/>
            <person name="Leonhardt S."/>
            <person name="Gebauer A.M."/>
            <person name="Liers C."/>
            <person name="Hofrichter M."/>
            <person name="Kellner H."/>
        </authorList>
    </citation>
    <scope>NUCLEOTIDE SEQUENCE [LARGE SCALE GENOMIC DNA]</scope>
    <source>
        <strain evidence="8 9">DSM 108379</strain>
    </source>
</reference>
<keyword evidence="2 6" id="KW-0812">Transmembrane</keyword>
<dbReference type="GO" id="GO:0016020">
    <property type="term" value="C:membrane"/>
    <property type="evidence" value="ECO:0007669"/>
    <property type="project" value="UniProtKB-SubCell"/>
</dbReference>
<dbReference type="Proteomes" id="UP000297716">
    <property type="component" value="Unassembled WGS sequence"/>
</dbReference>
<sequence>MLGIRFPRLAMLALVAAVARSNSVNLLNDIPVNTIMDEGTTFVLKWEWDGDASGVGQLDMSSFTLDGSGTAQNDILEDKLNLTMGRYPWVVKAAKGQRTLSWYHSLGISYNGGFNSISGRSFRIRASSTPSSTTTTSATSTSSSTSSTGSPTSTSNEPSQSPSSTSSGLNGGAIAGTVVGALAGVGILATLLSLVVYYRRKLQREDKATSDPAGVSADRKSGDAVEAHYQKPELDAAGPGRVYYELDSTQLIQEVDTPLNPSELDSNARSELDGDTAHGRRGVARTSG</sequence>
<comment type="caution">
    <text evidence="8">The sequence shown here is derived from an EMBL/GenBank/DDBJ whole genome shotgun (WGS) entry which is preliminary data.</text>
</comment>
<evidence type="ECO:0000256" key="7">
    <source>
        <dbReference type="SAM" id="SignalP"/>
    </source>
</evidence>
<protein>
    <recommendedName>
        <fullName evidence="10">Mid2 domain-containing protein</fullName>
    </recommendedName>
</protein>
<dbReference type="EMBL" id="SKBN01000012">
    <property type="protein sequence ID" value="TGJ87600.1"/>
    <property type="molecule type" value="Genomic_DNA"/>
</dbReference>
<keyword evidence="9" id="KW-1185">Reference proteome</keyword>
<feature type="compositionally biased region" description="Basic and acidic residues" evidence="5">
    <location>
        <begin position="266"/>
        <end position="278"/>
    </location>
</feature>
<feature type="compositionally biased region" description="Basic residues" evidence="5">
    <location>
        <begin position="279"/>
        <end position="288"/>
    </location>
</feature>
<dbReference type="PANTHER" id="PTHR15549">
    <property type="entry name" value="PAIRED IMMUNOGLOBULIN-LIKE TYPE 2 RECEPTOR"/>
    <property type="match status" value="1"/>
</dbReference>
<organism evidence="8 9">
    <name type="scientific">Xylaria hypoxylon</name>
    <dbReference type="NCBI Taxonomy" id="37992"/>
    <lineage>
        <taxon>Eukaryota</taxon>
        <taxon>Fungi</taxon>
        <taxon>Dikarya</taxon>
        <taxon>Ascomycota</taxon>
        <taxon>Pezizomycotina</taxon>
        <taxon>Sordariomycetes</taxon>
        <taxon>Xylariomycetidae</taxon>
        <taxon>Xylariales</taxon>
        <taxon>Xylariaceae</taxon>
        <taxon>Xylaria</taxon>
    </lineage>
</organism>
<feature type="region of interest" description="Disordered" evidence="5">
    <location>
        <begin position="205"/>
        <end position="226"/>
    </location>
</feature>
<dbReference type="OrthoDB" id="4779054at2759"/>
<feature type="compositionally biased region" description="Low complexity" evidence="5">
    <location>
        <begin position="126"/>
        <end position="167"/>
    </location>
</feature>
<dbReference type="AlphaFoldDB" id="A0A4Z0Z7B0"/>
<name>A0A4Z0Z7B0_9PEZI</name>